<dbReference type="GO" id="GO:0015605">
    <property type="term" value="F:organophosphate ester transmembrane transporter activity"/>
    <property type="evidence" value="ECO:0007669"/>
    <property type="project" value="UniProtKB-ARBA"/>
</dbReference>
<comment type="subcellular location">
    <subcellularLocation>
        <location evidence="1">Plastid</location>
        <location evidence="1">Chloroplast membrane</location>
        <topology evidence="1">Multi-pass membrane protein</topology>
    </subcellularLocation>
</comment>
<keyword evidence="6" id="KW-0809">Transit peptide</keyword>
<feature type="transmembrane region" description="Helical" evidence="9">
    <location>
        <begin position="261"/>
        <end position="287"/>
    </location>
</feature>
<feature type="transmembrane region" description="Helical" evidence="9">
    <location>
        <begin position="161"/>
        <end position="178"/>
    </location>
</feature>
<feature type="transmembrane region" description="Helical" evidence="9">
    <location>
        <begin position="336"/>
        <end position="357"/>
    </location>
</feature>
<evidence type="ECO:0000256" key="4">
    <source>
        <dbReference type="ARBA" id="ARBA00022640"/>
    </source>
</evidence>
<evidence type="ECO:0000256" key="3">
    <source>
        <dbReference type="ARBA" id="ARBA00022528"/>
    </source>
</evidence>
<dbReference type="EMBL" id="CM017694">
    <property type="protein sequence ID" value="TYH09170.1"/>
    <property type="molecule type" value="Genomic_DNA"/>
</dbReference>
<evidence type="ECO:0000256" key="6">
    <source>
        <dbReference type="ARBA" id="ARBA00022946"/>
    </source>
</evidence>
<dbReference type="InterPro" id="IPR050186">
    <property type="entry name" value="TPT_transporter"/>
</dbReference>
<evidence type="ECO:0000256" key="7">
    <source>
        <dbReference type="ARBA" id="ARBA00022989"/>
    </source>
</evidence>
<keyword evidence="8 9" id="KW-0472">Membrane</keyword>
<evidence type="ECO:0000256" key="2">
    <source>
        <dbReference type="ARBA" id="ARBA00022448"/>
    </source>
</evidence>
<dbReference type="PANTHER" id="PTHR11132">
    <property type="entry name" value="SOLUTE CARRIER FAMILY 35"/>
    <property type="match status" value="1"/>
</dbReference>
<dbReference type="EMBL" id="CM017694">
    <property type="protein sequence ID" value="TYH09169.1"/>
    <property type="molecule type" value="Genomic_DNA"/>
</dbReference>
<keyword evidence="12" id="KW-1185">Reference proteome</keyword>
<feature type="transmembrane region" description="Helical" evidence="9">
    <location>
        <begin position="190"/>
        <end position="210"/>
    </location>
</feature>
<evidence type="ECO:0000256" key="5">
    <source>
        <dbReference type="ARBA" id="ARBA00022692"/>
    </source>
</evidence>
<keyword evidence="3" id="KW-0150">Chloroplast</keyword>
<dbReference type="InterPro" id="IPR037185">
    <property type="entry name" value="EmrE-like"/>
</dbReference>
<accession>A0A5D2FV23</accession>
<feature type="transmembrane region" description="Helical" evidence="9">
    <location>
        <begin position="432"/>
        <end position="449"/>
    </location>
</feature>
<evidence type="ECO:0000256" key="1">
    <source>
        <dbReference type="ARBA" id="ARBA00004508"/>
    </source>
</evidence>
<organism evidence="11 12">
    <name type="scientific">Gossypium darwinii</name>
    <name type="common">Darwin's cotton</name>
    <name type="synonym">Gossypium barbadense var. darwinii</name>
    <dbReference type="NCBI Taxonomy" id="34276"/>
    <lineage>
        <taxon>Eukaryota</taxon>
        <taxon>Viridiplantae</taxon>
        <taxon>Streptophyta</taxon>
        <taxon>Embryophyta</taxon>
        <taxon>Tracheophyta</taxon>
        <taxon>Spermatophyta</taxon>
        <taxon>Magnoliopsida</taxon>
        <taxon>eudicotyledons</taxon>
        <taxon>Gunneridae</taxon>
        <taxon>Pentapetalae</taxon>
        <taxon>rosids</taxon>
        <taxon>malvids</taxon>
        <taxon>Malvales</taxon>
        <taxon>Malvaceae</taxon>
        <taxon>Malvoideae</taxon>
        <taxon>Gossypium</taxon>
    </lineage>
</organism>
<keyword evidence="2" id="KW-0813">Transport</keyword>
<dbReference type="Pfam" id="PF03151">
    <property type="entry name" value="TPT"/>
    <property type="match status" value="1"/>
</dbReference>
<evidence type="ECO:0000259" key="10">
    <source>
        <dbReference type="Pfam" id="PF03151"/>
    </source>
</evidence>
<dbReference type="SUPFAM" id="SSF103481">
    <property type="entry name" value="Multidrug resistance efflux transporter EmrE"/>
    <property type="match status" value="2"/>
</dbReference>
<dbReference type="GO" id="GO:0015120">
    <property type="term" value="F:phosphoglycerate transmembrane transporter activity"/>
    <property type="evidence" value="ECO:0007669"/>
    <property type="project" value="UniProtKB-ARBA"/>
</dbReference>
<keyword evidence="7 9" id="KW-1133">Transmembrane helix</keyword>
<dbReference type="Proteomes" id="UP000323506">
    <property type="component" value="Chromosome A07"/>
</dbReference>
<dbReference type="InterPro" id="IPR004853">
    <property type="entry name" value="Sugar_P_trans_dom"/>
</dbReference>
<evidence type="ECO:0000256" key="9">
    <source>
        <dbReference type="SAM" id="Phobius"/>
    </source>
</evidence>
<dbReference type="AlphaFoldDB" id="A0A5D2FV23"/>
<evidence type="ECO:0000256" key="8">
    <source>
        <dbReference type="ARBA" id="ARBA00023136"/>
    </source>
</evidence>
<dbReference type="NCBIfam" id="TIGR00817">
    <property type="entry name" value="tpt"/>
    <property type="match status" value="1"/>
</dbReference>
<dbReference type="InterPro" id="IPR004696">
    <property type="entry name" value="Tpt_PEP_transl"/>
</dbReference>
<proteinExistence type="predicted"/>
<reference evidence="11 12" key="1">
    <citation type="submission" date="2019-06" db="EMBL/GenBank/DDBJ databases">
        <title>WGS assembly of Gossypium darwinii.</title>
        <authorList>
            <person name="Chen Z.J."/>
            <person name="Sreedasyam A."/>
            <person name="Ando A."/>
            <person name="Song Q."/>
            <person name="De L."/>
            <person name="Hulse-Kemp A."/>
            <person name="Ding M."/>
            <person name="Ye W."/>
            <person name="Kirkbride R."/>
            <person name="Jenkins J."/>
            <person name="Plott C."/>
            <person name="Lovell J."/>
            <person name="Lin Y.-M."/>
            <person name="Vaughn R."/>
            <person name="Liu B."/>
            <person name="Li W."/>
            <person name="Simpson S."/>
            <person name="Scheffler B."/>
            <person name="Saski C."/>
            <person name="Grover C."/>
            <person name="Hu G."/>
            <person name="Conover J."/>
            <person name="Carlson J."/>
            <person name="Shu S."/>
            <person name="Boston L."/>
            <person name="Williams M."/>
            <person name="Peterson D."/>
            <person name="Mcgee K."/>
            <person name="Jones D."/>
            <person name="Wendel J."/>
            <person name="Stelly D."/>
            <person name="Grimwood J."/>
            <person name="Schmutz J."/>
        </authorList>
    </citation>
    <scope>NUCLEOTIDE SEQUENCE [LARGE SCALE GENOMIC DNA]</scope>
    <source>
        <strain evidence="11">1808015.09</strain>
    </source>
</reference>
<name>A0A5D2FV23_GOSDA</name>
<gene>
    <name evidence="11" type="ORF">ES288_A07G074200v1</name>
</gene>
<sequence>MTYRSRDCKGSSTTLQIRCFQQPPFFLDGFPQANFISLHKSPLQISHQIITTSTMQSAAFSLPSPSSHTYLKPRNFASNPTFYPIHVASKGRDFSDSANAISIPSFPKRSWSLSSSSSFPLRAWTSGPSLSKPSPLQLRATAAENAGEAGKSGSLLKTLELGLLFGLWYIFNIYFNIYNKQVLKAFHYPITVTAIQFAVGTILVTIMWTFNLYKRPKINGAQLAAILPLAVVHTLGNLFTNVSLGKVAVSFTHTIKAMEPFFSVVLSAMFLGELPTLWVVASLVPIVGGVALASVTEASFNWAGFWTAMASNLTNQSRNVLSKKVMVNKEESMDNITLFSIITIMSLILLSPVAIFMEGVKFTPAYLQSAGLNVKEVVVRSLLAALCFHAYQQVSYMILQRVSPVTHSVGNCVKRVVVIVSSVLFFKTPVSPINSLGTGIALAGVFLYSRVKRIKPKTKAA</sequence>
<protein>
    <recommendedName>
        <fullName evidence="10">Sugar phosphate transporter domain-containing protein</fullName>
    </recommendedName>
</protein>
<feature type="transmembrane region" description="Helical" evidence="9">
    <location>
        <begin position="222"/>
        <end position="240"/>
    </location>
</feature>
<evidence type="ECO:0000313" key="11">
    <source>
        <dbReference type="EMBL" id="TYH09170.1"/>
    </source>
</evidence>
<feature type="domain" description="Sugar phosphate transporter" evidence="10">
    <location>
        <begin position="160"/>
        <end position="449"/>
    </location>
</feature>
<evidence type="ECO:0000313" key="12">
    <source>
        <dbReference type="Proteomes" id="UP000323506"/>
    </source>
</evidence>
<dbReference type="GO" id="GO:0031969">
    <property type="term" value="C:chloroplast membrane"/>
    <property type="evidence" value="ECO:0007669"/>
    <property type="project" value="UniProtKB-SubCell"/>
</dbReference>
<keyword evidence="4" id="KW-0934">Plastid</keyword>
<keyword evidence="5 9" id="KW-0812">Transmembrane</keyword>